<feature type="non-terminal residue" evidence="1">
    <location>
        <position position="39"/>
    </location>
</feature>
<accession>A0A1A8F582</accession>
<sequence length="39" mass="4516">VRSEIDRTGRWENKNQENNTKFLKKSNVGSLIPLHVCTC</sequence>
<proteinExistence type="predicted"/>
<dbReference type="AlphaFoldDB" id="A0A1A8F582"/>
<dbReference type="EMBL" id="HAEB01007740">
    <property type="protein sequence ID" value="SBQ54267.1"/>
    <property type="molecule type" value="Transcribed_RNA"/>
</dbReference>
<protein>
    <submittedName>
        <fullName evidence="1">Nuclear speckle splicing regulatory protein 1</fullName>
    </submittedName>
</protein>
<gene>
    <name evidence="1" type="primary">NSRP1</name>
</gene>
<name>A0A1A8F582_9TELE</name>
<reference evidence="1" key="2">
    <citation type="submission" date="2016-06" db="EMBL/GenBank/DDBJ databases">
        <title>The genome of a short-lived fish provides insights into sex chromosome evolution and the genetic control of aging.</title>
        <authorList>
            <person name="Reichwald K."/>
            <person name="Felder M."/>
            <person name="Petzold A."/>
            <person name="Koch P."/>
            <person name="Groth M."/>
            <person name="Platzer M."/>
        </authorList>
    </citation>
    <scope>NUCLEOTIDE SEQUENCE</scope>
    <source>
        <tissue evidence="1">Brain</tissue>
    </source>
</reference>
<feature type="non-terminal residue" evidence="1">
    <location>
        <position position="1"/>
    </location>
</feature>
<evidence type="ECO:0000313" key="1">
    <source>
        <dbReference type="EMBL" id="SBQ54267.1"/>
    </source>
</evidence>
<reference evidence="1" key="1">
    <citation type="submission" date="2016-05" db="EMBL/GenBank/DDBJ databases">
        <authorList>
            <person name="Lavstsen T."/>
            <person name="Jespersen J.S."/>
        </authorList>
    </citation>
    <scope>NUCLEOTIDE SEQUENCE</scope>
    <source>
        <tissue evidence="1">Brain</tissue>
    </source>
</reference>
<organism evidence="1">
    <name type="scientific">Nothobranchius korthausae</name>
    <dbReference type="NCBI Taxonomy" id="1143690"/>
    <lineage>
        <taxon>Eukaryota</taxon>
        <taxon>Metazoa</taxon>
        <taxon>Chordata</taxon>
        <taxon>Craniata</taxon>
        <taxon>Vertebrata</taxon>
        <taxon>Euteleostomi</taxon>
        <taxon>Actinopterygii</taxon>
        <taxon>Neopterygii</taxon>
        <taxon>Teleostei</taxon>
        <taxon>Neoteleostei</taxon>
        <taxon>Acanthomorphata</taxon>
        <taxon>Ovalentaria</taxon>
        <taxon>Atherinomorphae</taxon>
        <taxon>Cyprinodontiformes</taxon>
        <taxon>Nothobranchiidae</taxon>
        <taxon>Nothobranchius</taxon>
    </lineage>
</organism>